<organism evidence="1 2">
    <name type="scientific">Hygrophoropsis aurantiaca</name>
    <dbReference type="NCBI Taxonomy" id="72124"/>
    <lineage>
        <taxon>Eukaryota</taxon>
        <taxon>Fungi</taxon>
        <taxon>Dikarya</taxon>
        <taxon>Basidiomycota</taxon>
        <taxon>Agaricomycotina</taxon>
        <taxon>Agaricomycetes</taxon>
        <taxon>Agaricomycetidae</taxon>
        <taxon>Boletales</taxon>
        <taxon>Coniophorineae</taxon>
        <taxon>Hygrophoropsidaceae</taxon>
        <taxon>Hygrophoropsis</taxon>
    </lineage>
</organism>
<dbReference type="Proteomes" id="UP000790377">
    <property type="component" value="Unassembled WGS sequence"/>
</dbReference>
<keyword evidence="2" id="KW-1185">Reference proteome</keyword>
<comment type="caution">
    <text evidence="1">The sequence shown here is derived from an EMBL/GenBank/DDBJ whole genome shotgun (WGS) entry which is preliminary data.</text>
</comment>
<name>A0ACB8A0H6_9AGAM</name>
<evidence type="ECO:0000313" key="1">
    <source>
        <dbReference type="EMBL" id="KAH7906924.1"/>
    </source>
</evidence>
<sequence length="128" mass="14345">MLTLSSSHYYSKVRGSNVNIAMNAAFLLMWERIGAFSPFRKIATHAAHFWLETRRPYSSLALAHFLSTFCSMYSTPCASETPEVGSNHVVGLGFFIGDYGVAGTILCHERSLDPMKDLTWSGHRRLQL</sequence>
<evidence type="ECO:0000313" key="2">
    <source>
        <dbReference type="Proteomes" id="UP000790377"/>
    </source>
</evidence>
<reference evidence="1" key="1">
    <citation type="journal article" date="2021" name="New Phytol.">
        <title>Evolutionary innovations through gain and loss of genes in the ectomycorrhizal Boletales.</title>
        <authorList>
            <person name="Wu G."/>
            <person name="Miyauchi S."/>
            <person name="Morin E."/>
            <person name="Kuo A."/>
            <person name="Drula E."/>
            <person name="Varga T."/>
            <person name="Kohler A."/>
            <person name="Feng B."/>
            <person name="Cao Y."/>
            <person name="Lipzen A."/>
            <person name="Daum C."/>
            <person name="Hundley H."/>
            <person name="Pangilinan J."/>
            <person name="Johnson J."/>
            <person name="Barry K."/>
            <person name="LaButti K."/>
            <person name="Ng V."/>
            <person name="Ahrendt S."/>
            <person name="Min B."/>
            <person name="Choi I.G."/>
            <person name="Park H."/>
            <person name="Plett J.M."/>
            <person name="Magnuson J."/>
            <person name="Spatafora J.W."/>
            <person name="Nagy L.G."/>
            <person name="Henrissat B."/>
            <person name="Grigoriev I.V."/>
            <person name="Yang Z.L."/>
            <person name="Xu J."/>
            <person name="Martin F.M."/>
        </authorList>
    </citation>
    <scope>NUCLEOTIDE SEQUENCE</scope>
    <source>
        <strain evidence="1">ATCC 28755</strain>
    </source>
</reference>
<proteinExistence type="predicted"/>
<protein>
    <submittedName>
        <fullName evidence="1">Uncharacterized protein</fullName>
    </submittedName>
</protein>
<gene>
    <name evidence="1" type="ORF">BJ138DRAFT_564287</name>
</gene>
<accession>A0ACB8A0H6</accession>
<dbReference type="EMBL" id="MU267959">
    <property type="protein sequence ID" value="KAH7906924.1"/>
    <property type="molecule type" value="Genomic_DNA"/>
</dbReference>